<dbReference type="STRING" id="929713.NIASO_09850"/>
<dbReference type="InterPro" id="IPR041424">
    <property type="entry name" value="CinA_KH"/>
</dbReference>
<accession>W0F1M5</accession>
<dbReference type="InterPro" id="IPR001453">
    <property type="entry name" value="MoaB/Mog_dom"/>
</dbReference>
<dbReference type="HAMAP" id="MF_00226_B">
    <property type="entry name" value="CinA_B"/>
    <property type="match status" value="1"/>
</dbReference>
<evidence type="ECO:0000259" key="2">
    <source>
        <dbReference type="SMART" id="SM00852"/>
    </source>
</evidence>
<dbReference type="Pfam" id="PF00994">
    <property type="entry name" value="MoCF_biosynth"/>
    <property type="match status" value="1"/>
</dbReference>
<dbReference type="PANTHER" id="PTHR13939">
    <property type="entry name" value="NICOTINAMIDE-NUCLEOTIDE AMIDOHYDROLASE PNCC"/>
    <property type="match status" value="1"/>
</dbReference>
<dbReference type="InterPro" id="IPR036425">
    <property type="entry name" value="MoaB/Mog-like_dom_sf"/>
</dbReference>
<dbReference type="InterPro" id="IPR050101">
    <property type="entry name" value="CinA"/>
</dbReference>
<dbReference type="AlphaFoldDB" id="W0F1M5"/>
<sequence length="421" mass="45876">MNASIITIGDELLIGQTIDTNSAFIAQEFNKVGIWVKRRVAVGDVAEDIAQALDEESGISQIIILTGGLGPTADDITKPLLNKYFGGKMTTDAAVAKHVEHLFHNVYRRPGPIDERNKKQAEVPDIAKVLHNARGSAPGMWFEKIVNNRNVVFVSLPGVPHEMQGLLIDEVLPRLRQHFKFPHIVHRTALTAGMGESMVAERLLDFEARLPQHVKLAYLPSYGMVKLRLTSQGTHAEKLDAAIDLYFDEMTALLQDILIAKTDQPVEALIGHLLLKENKTLATAESCTGGNIAHLITRVPGASKYYKGSIVSYSNEIKEALLNVEAGVLESDGAVSNATVQQMVKGALKQLGTDYAVATSGIMGPDGGTAQKPVGTVWLAAGSEDKIITKLIQLRFNREQNIETATLQALLLLRKVILNEI</sequence>
<dbReference type="InterPro" id="IPR008135">
    <property type="entry name" value="Competence-induced_CinA"/>
</dbReference>
<dbReference type="KEGG" id="nso:NIASO_09850"/>
<dbReference type="Pfam" id="PF02464">
    <property type="entry name" value="CinA"/>
    <property type="match status" value="1"/>
</dbReference>
<name>W0F1M5_9BACT</name>
<keyword evidence="4" id="KW-1185">Reference proteome</keyword>
<dbReference type="HOGENOM" id="CLU_030805_9_2_10"/>
<dbReference type="eggNOG" id="COG1546">
    <property type="taxonomic scope" value="Bacteria"/>
</dbReference>
<dbReference type="Gene3D" id="3.90.950.20">
    <property type="entry name" value="CinA-like"/>
    <property type="match status" value="1"/>
</dbReference>
<dbReference type="eggNOG" id="COG1058">
    <property type="taxonomic scope" value="Bacteria"/>
</dbReference>
<dbReference type="Gene3D" id="3.40.980.10">
    <property type="entry name" value="MoaB/Mog-like domain"/>
    <property type="match status" value="1"/>
</dbReference>
<dbReference type="EMBL" id="CP007035">
    <property type="protein sequence ID" value="AHF15374.1"/>
    <property type="molecule type" value="Genomic_DNA"/>
</dbReference>
<dbReference type="NCBIfam" id="TIGR00200">
    <property type="entry name" value="cinA_nterm"/>
    <property type="match status" value="1"/>
</dbReference>
<dbReference type="Pfam" id="PF18146">
    <property type="entry name" value="CinA_KH"/>
    <property type="match status" value="1"/>
</dbReference>
<dbReference type="SUPFAM" id="SSF53218">
    <property type="entry name" value="Molybdenum cofactor biosynthesis proteins"/>
    <property type="match status" value="1"/>
</dbReference>
<dbReference type="CDD" id="cd00885">
    <property type="entry name" value="cinA"/>
    <property type="match status" value="1"/>
</dbReference>
<proteinExistence type="inferred from homology"/>
<dbReference type="SMART" id="SM00852">
    <property type="entry name" value="MoCF_biosynth"/>
    <property type="match status" value="1"/>
</dbReference>
<dbReference type="RefSeq" id="WP_008584185.1">
    <property type="nucleotide sequence ID" value="NZ_CP007035.1"/>
</dbReference>
<dbReference type="InterPro" id="IPR036653">
    <property type="entry name" value="CinA-like_C"/>
</dbReference>
<protein>
    <recommendedName>
        <fullName evidence="1">CinA-like protein</fullName>
    </recommendedName>
</protein>
<dbReference type="Proteomes" id="UP000003586">
    <property type="component" value="Chromosome"/>
</dbReference>
<reference evidence="3 4" key="1">
    <citation type="submission" date="2013-12" db="EMBL/GenBank/DDBJ databases">
        <authorList>
            <consortium name="DOE Joint Genome Institute"/>
            <person name="Eisen J."/>
            <person name="Huntemann M."/>
            <person name="Han J."/>
            <person name="Chen A."/>
            <person name="Kyrpides N."/>
            <person name="Mavromatis K."/>
            <person name="Markowitz V."/>
            <person name="Palaniappan K."/>
            <person name="Ivanova N."/>
            <person name="Schaumberg A."/>
            <person name="Pati A."/>
            <person name="Liolios K."/>
            <person name="Nordberg H.P."/>
            <person name="Cantor M.N."/>
            <person name="Hua S.X."/>
            <person name="Woyke T."/>
        </authorList>
    </citation>
    <scope>NUCLEOTIDE SEQUENCE [LARGE SCALE GENOMIC DNA]</scope>
    <source>
        <strain evidence="4">DSM 19437</strain>
    </source>
</reference>
<comment type="similarity">
    <text evidence="1">Belongs to the CinA family.</text>
</comment>
<organism evidence="3 4">
    <name type="scientific">Niabella soli DSM 19437</name>
    <dbReference type="NCBI Taxonomy" id="929713"/>
    <lineage>
        <taxon>Bacteria</taxon>
        <taxon>Pseudomonadati</taxon>
        <taxon>Bacteroidota</taxon>
        <taxon>Chitinophagia</taxon>
        <taxon>Chitinophagales</taxon>
        <taxon>Chitinophagaceae</taxon>
        <taxon>Niabella</taxon>
    </lineage>
</organism>
<evidence type="ECO:0000256" key="1">
    <source>
        <dbReference type="HAMAP-Rule" id="MF_00226"/>
    </source>
</evidence>
<gene>
    <name evidence="3" type="ORF">NIASO_09850</name>
</gene>
<dbReference type="NCBIfam" id="TIGR00199">
    <property type="entry name" value="PncC_domain"/>
    <property type="match status" value="1"/>
</dbReference>
<feature type="domain" description="MoaB/Mog" evidence="2">
    <location>
        <begin position="4"/>
        <end position="178"/>
    </location>
</feature>
<dbReference type="PANTHER" id="PTHR13939:SF0">
    <property type="entry name" value="NMN AMIDOHYDROLASE-LIKE PROTEIN YFAY"/>
    <property type="match status" value="1"/>
</dbReference>
<dbReference type="SUPFAM" id="SSF142433">
    <property type="entry name" value="CinA-like"/>
    <property type="match status" value="1"/>
</dbReference>
<evidence type="ECO:0000313" key="3">
    <source>
        <dbReference type="EMBL" id="AHF15374.1"/>
    </source>
</evidence>
<dbReference type="OrthoDB" id="9801454at2"/>
<evidence type="ECO:0000313" key="4">
    <source>
        <dbReference type="Proteomes" id="UP000003586"/>
    </source>
</evidence>
<dbReference type="InterPro" id="IPR008136">
    <property type="entry name" value="CinA_C"/>
</dbReference>
<dbReference type="PIRSF" id="PIRSF006728">
    <property type="entry name" value="CinA"/>
    <property type="match status" value="1"/>
</dbReference>